<protein>
    <submittedName>
        <fullName evidence="1">Uncharacterized protein</fullName>
    </submittedName>
</protein>
<reference evidence="1 2" key="1">
    <citation type="journal article" date="2019" name="Int. J. Syst. Evol. Microbiol.">
        <title>The Global Catalogue of Microorganisms (GCM) 10K type strain sequencing project: providing services to taxonomists for standard genome sequencing and annotation.</title>
        <authorList>
            <consortium name="The Broad Institute Genomics Platform"/>
            <consortium name="The Broad Institute Genome Sequencing Center for Infectious Disease"/>
            <person name="Wu L."/>
            <person name="Ma J."/>
        </authorList>
    </citation>
    <scope>NUCLEOTIDE SEQUENCE [LARGE SCALE GENOMIC DNA]</scope>
    <source>
        <strain evidence="1 2">JCM 12774</strain>
    </source>
</reference>
<sequence length="62" mass="7418">MVTPYHRHAKINIMERSLYGERFGLEDTACAFERSLKQLRYLYKINSLLNEVVLKLNWEDSL</sequence>
<dbReference type="Proteomes" id="UP001500340">
    <property type="component" value="Unassembled WGS sequence"/>
</dbReference>
<gene>
    <name evidence="1" type="ORF">GCM10008933_18130</name>
</gene>
<proteinExistence type="predicted"/>
<evidence type="ECO:0000313" key="2">
    <source>
        <dbReference type="Proteomes" id="UP001500340"/>
    </source>
</evidence>
<accession>A0ABN0Y900</accession>
<comment type="caution">
    <text evidence="1">The sequence shown here is derived from an EMBL/GenBank/DDBJ whole genome shotgun (WGS) entry which is preliminary data.</text>
</comment>
<dbReference type="EMBL" id="BAAACX010000008">
    <property type="protein sequence ID" value="GAA0387540.1"/>
    <property type="molecule type" value="Genomic_DNA"/>
</dbReference>
<evidence type="ECO:0000313" key="1">
    <source>
        <dbReference type="EMBL" id="GAA0387540.1"/>
    </source>
</evidence>
<name>A0ABN0Y900_9BACL</name>
<keyword evidence="2" id="KW-1185">Reference proteome</keyword>
<organism evidence="1 2">
    <name type="scientific">Paenibacillus motobuensis</name>
    <dbReference type="NCBI Taxonomy" id="295324"/>
    <lineage>
        <taxon>Bacteria</taxon>
        <taxon>Bacillati</taxon>
        <taxon>Bacillota</taxon>
        <taxon>Bacilli</taxon>
        <taxon>Bacillales</taxon>
        <taxon>Paenibacillaceae</taxon>
        <taxon>Paenibacillus</taxon>
    </lineage>
</organism>